<keyword evidence="3" id="KW-1185">Reference proteome</keyword>
<gene>
    <name evidence="2" type="ORF">GCM10009751_13810</name>
</gene>
<protein>
    <submittedName>
        <fullName evidence="2">Uncharacterized protein</fullName>
    </submittedName>
</protein>
<dbReference type="EMBL" id="BAAANL010000002">
    <property type="protein sequence ID" value="GAA1857614.1"/>
    <property type="molecule type" value="Genomic_DNA"/>
</dbReference>
<evidence type="ECO:0000256" key="1">
    <source>
        <dbReference type="SAM" id="MobiDB-lite"/>
    </source>
</evidence>
<comment type="caution">
    <text evidence="2">The sequence shown here is derived from an EMBL/GenBank/DDBJ whole genome shotgun (WGS) entry which is preliminary data.</text>
</comment>
<name>A0ABN2N9N5_9MICO</name>
<feature type="region of interest" description="Disordered" evidence="1">
    <location>
        <begin position="1"/>
        <end position="21"/>
    </location>
</feature>
<organism evidence="2 3">
    <name type="scientific">Myceligenerans crystallogenes</name>
    <dbReference type="NCBI Taxonomy" id="316335"/>
    <lineage>
        <taxon>Bacteria</taxon>
        <taxon>Bacillati</taxon>
        <taxon>Actinomycetota</taxon>
        <taxon>Actinomycetes</taxon>
        <taxon>Micrococcales</taxon>
        <taxon>Promicromonosporaceae</taxon>
        <taxon>Myceligenerans</taxon>
    </lineage>
</organism>
<evidence type="ECO:0000313" key="2">
    <source>
        <dbReference type="EMBL" id="GAA1857614.1"/>
    </source>
</evidence>
<proteinExistence type="predicted"/>
<evidence type="ECO:0000313" key="3">
    <source>
        <dbReference type="Proteomes" id="UP001501094"/>
    </source>
</evidence>
<sequence length="224" mass="24001">MSATKAGHPIEGSTTLRVTGPEWTRLQDPATASAGDPLARTLADCGAAPVRATLFAVDQDRGVRTEFFLLGERAVLVSRRLAKIEGSIRIEPGAQVTFSLVDDLWPGVARTLPDVPQLRAPASEAAGTPDRELDLPEPDREALLARETFALQVTVEAWPDSDAETPKVLWARHWSVADDRLLDVRAGEGTVKLVERPAGSVAAELRWALVGAMDATAARAAESH</sequence>
<accession>A0ABN2N9N5</accession>
<reference evidence="2 3" key="1">
    <citation type="journal article" date="2019" name="Int. J. Syst. Evol. Microbiol.">
        <title>The Global Catalogue of Microorganisms (GCM) 10K type strain sequencing project: providing services to taxonomists for standard genome sequencing and annotation.</title>
        <authorList>
            <consortium name="The Broad Institute Genomics Platform"/>
            <consortium name="The Broad Institute Genome Sequencing Center for Infectious Disease"/>
            <person name="Wu L."/>
            <person name="Ma J."/>
        </authorList>
    </citation>
    <scope>NUCLEOTIDE SEQUENCE [LARGE SCALE GENOMIC DNA]</scope>
    <source>
        <strain evidence="2 3">JCM 14326</strain>
    </source>
</reference>
<dbReference type="Proteomes" id="UP001501094">
    <property type="component" value="Unassembled WGS sequence"/>
</dbReference>